<dbReference type="EMBL" id="LCBY01000026">
    <property type="protein sequence ID" value="KKS21961.1"/>
    <property type="molecule type" value="Genomic_DNA"/>
</dbReference>
<dbReference type="Proteomes" id="UP000034371">
    <property type="component" value="Unassembled WGS sequence"/>
</dbReference>
<evidence type="ECO:0000313" key="2">
    <source>
        <dbReference type="Proteomes" id="UP000034371"/>
    </source>
</evidence>
<protein>
    <submittedName>
        <fullName evidence="1">Uncharacterized protein</fullName>
    </submittedName>
</protein>
<comment type="caution">
    <text evidence="1">The sequence shown here is derived from an EMBL/GenBank/DDBJ whole genome shotgun (WGS) entry which is preliminary data.</text>
</comment>
<reference evidence="1 2" key="1">
    <citation type="journal article" date="2015" name="Nature">
        <title>rRNA introns, odd ribosomes, and small enigmatic genomes across a large radiation of phyla.</title>
        <authorList>
            <person name="Brown C.T."/>
            <person name="Hug L.A."/>
            <person name="Thomas B.C."/>
            <person name="Sharon I."/>
            <person name="Castelle C.J."/>
            <person name="Singh A."/>
            <person name="Wilkins M.J."/>
            <person name="Williams K.H."/>
            <person name="Banfield J.F."/>
        </authorList>
    </citation>
    <scope>NUCLEOTIDE SEQUENCE [LARGE SCALE GENOMIC DNA]</scope>
</reference>
<dbReference type="Gene3D" id="1.10.10.10">
    <property type="entry name" value="Winged helix-like DNA-binding domain superfamily/Winged helix DNA-binding domain"/>
    <property type="match status" value="1"/>
</dbReference>
<proteinExistence type="predicted"/>
<evidence type="ECO:0000313" key="1">
    <source>
        <dbReference type="EMBL" id="KKS21961.1"/>
    </source>
</evidence>
<gene>
    <name evidence="1" type="ORF">UU78_C0026G0017</name>
</gene>
<dbReference type="AlphaFoldDB" id="A0A0G0ZIS7"/>
<sequence>MSDTHNRLQKLKQFYTTNRRLPTYTEMLDLFDFASRNAVFKLIHKWIEEGILEKMGNRLAPTEQFFALPVLGFIQAGTPTIHGDYYSEDSKTNIHLKVTNNELYLNVENYIDESEPE</sequence>
<dbReference type="InterPro" id="IPR036388">
    <property type="entry name" value="WH-like_DNA-bd_sf"/>
</dbReference>
<accession>A0A0G0ZIS7</accession>
<name>A0A0G0ZIS7_9BACT</name>
<feature type="non-terminal residue" evidence="1">
    <location>
        <position position="117"/>
    </location>
</feature>
<organism evidence="1 2">
    <name type="scientific">Candidatus Roizmanbacteria bacterium GW2011_GWC2_41_7</name>
    <dbReference type="NCBI Taxonomy" id="1618487"/>
    <lineage>
        <taxon>Bacteria</taxon>
        <taxon>Candidatus Roizmaniibacteriota</taxon>
    </lineage>
</organism>